<accession>A0A8K0SFL5</accession>
<comment type="caution">
    <text evidence="2">The sequence shown here is derived from an EMBL/GenBank/DDBJ whole genome shotgun (WGS) entry which is preliminary data.</text>
</comment>
<evidence type="ECO:0000313" key="2">
    <source>
        <dbReference type="EMBL" id="KAH7308545.1"/>
    </source>
</evidence>
<evidence type="ECO:0000313" key="3">
    <source>
        <dbReference type="Proteomes" id="UP000813444"/>
    </source>
</evidence>
<sequence>MSLPLKAKVAVRDTWSKDDAPVQKAMAQVQQVLGLQVSCEPDWALLIAELDETYPDRAILVTIVSSLVQTWNESMVGLLDGAAPEEWTETLLEKLKDSYSELRLFLDIGRGDIPSTSWDASRGGFTIYVPKEAIRDARESSAVFTGQILAAFEERKEPAPSQSVAQLPDYDEWASVDASTMNVVVGKPKAPDAPRTQPASPPTVQYLPSVDTMARPDDLLRKPPYYLLVSAQGAQNIEVQCSHSPTLEVMHAYLKKWVRTNNNDTTRPPILTLKLHQSNFGLGVVYDRLTIANESRYNGHISVSPTLVLNMVESQLGYERVFCDSFCWHFRRDVPFK</sequence>
<evidence type="ECO:0000256" key="1">
    <source>
        <dbReference type="SAM" id="MobiDB-lite"/>
    </source>
</evidence>
<dbReference type="EMBL" id="JAGPNK010000015">
    <property type="protein sequence ID" value="KAH7308545.1"/>
    <property type="molecule type" value="Genomic_DNA"/>
</dbReference>
<dbReference type="AlphaFoldDB" id="A0A8K0SFL5"/>
<reference evidence="2" key="1">
    <citation type="journal article" date="2021" name="Nat. Commun.">
        <title>Genetic determinants of endophytism in the Arabidopsis root mycobiome.</title>
        <authorList>
            <person name="Mesny F."/>
            <person name="Miyauchi S."/>
            <person name="Thiergart T."/>
            <person name="Pickel B."/>
            <person name="Atanasova L."/>
            <person name="Karlsson M."/>
            <person name="Huettel B."/>
            <person name="Barry K.W."/>
            <person name="Haridas S."/>
            <person name="Chen C."/>
            <person name="Bauer D."/>
            <person name="Andreopoulos W."/>
            <person name="Pangilinan J."/>
            <person name="LaButti K."/>
            <person name="Riley R."/>
            <person name="Lipzen A."/>
            <person name="Clum A."/>
            <person name="Drula E."/>
            <person name="Henrissat B."/>
            <person name="Kohler A."/>
            <person name="Grigoriev I.V."/>
            <person name="Martin F.M."/>
            <person name="Hacquard S."/>
        </authorList>
    </citation>
    <scope>NUCLEOTIDE SEQUENCE</scope>
    <source>
        <strain evidence="2">MPI-CAGE-CH-0235</strain>
    </source>
</reference>
<feature type="region of interest" description="Disordered" evidence="1">
    <location>
        <begin position="188"/>
        <end position="208"/>
    </location>
</feature>
<gene>
    <name evidence="2" type="ORF">B0I35DRAFT_453806</name>
</gene>
<protein>
    <submittedName>
        <fullName evidence="2">Uncharacterized protein</fullName>
    </submittedName>
</protein>
<dbReference type="OrthoDB" id="4926491at2759"/>
<name>A0A8K0SFL5_9HYPO</name>
<proteinExistence type="predicted"/>
<organism evidence="2 3">
    <name type="scientific">Stachybotrys elegans</name>
    <dbReference type="NCBI Taxonomy" id="80388"/>
    <lineage>
        <taxon>Eukaryota</taxon>
        <taxon>Fungi</taxon>
        <taxon>Dikarya</taxon>
        <taxon>Ascomycota</taxon>
        <taxon>Pezizomycotina</taxon>
        <taxon>Sordariomycetes</taxon>
        <taxon>Hypocreomycetidae</taxon>
        <taxon>Hypocreales</taxon>
        <taxon>Stachybotryaceae</taxon>
        <taxon>Stachybotrys</taxon>
    </lineage>
</organism>
<dbReference type="Proteomes" id="UP000813444">
    <property type="component" value="Unassembled WGS sequence"/>
</dbReference>
<keyword evidence="3" id="KW-1185">Reference proteome</keyword>